<dbReference type="AlphaFoldDB" id="A0A0H2KQ39"/>
<evidence type="ECO:0000313" key="7">
    <source>
        <dbReference type="EMBL" id="KLN33959.1"/>
    </source>
</evidence>
<organism evidence="7 8">
    <name type="scientific">Cellulosimicrobium funkei</name>
    <dbReference type="NCBI Taxonomy" id="264251"/>
    <lineage>
        <taxon>Bacteria</taxon>
        <taxon>Bacillati</taxon>
        <taxon>Actinomycetota</taxon>
        <taxon>Actinomycetes</taxon>
        <taxon>Micrococcales</taxon>
        <taxon>Promicromonosporaceae</taxon>
        <taxon>Cellulosimicrobium</taxon>
    </lineage>
</organism>
<dbReference type="InterPro" id="IPR052162">
    <property type="entry name" value="Sensor_kinase/Photoreceptor"/>
</dbReference>
<sequence length="250" mass="26581">MASISVTTSHSPEQTTPVRPAALAEVLAVGTHLLVGQYRVELGSGTWWWSDEVYTMHGWTPGDVEPSLDALRSRKHPDDRARVVRAATEAIRSGRPFSCAHRIVDGHGKARSVVVTGQGRRDARGRVVEIAGYVVDVSPTHKEALERESQRAVTRAFVSQAAVEQVKGVLMAVHGVDDVAASQLLAEAASEAGVPVQETAAQVMRALSKAGGVGPTAEATLAGAFAAVRPVARPRAHDAQLARRREPARS</sequence>
<dbReference type="GO" id="GO:0004673">
    <property type="term" value="F:protein histidine kinase activity"/>
    <property type="evidence" value="ECO:0007669"/>
    <property type="project" value="UniProtKB-EC"/>
</dbReference>
<dbReference type="Gene3D" id="3.30.450.20">
    <property type="entry name" value="PAS domain"/>
    <property type="match status" value="1"/>
</dbReference>
<name>A0A0H2KQ39_9MICO</name>
<evidence type="ECO:0000256" key="1">
    <source>
        <dbReference type="ARBA" id="ARBA00000085"/>
    </source>
</evidence>
<dbReference type="CDD" id="cd00130">
    <property type="entry name" value="PAS"/>
    <property type="match status" value="1"/>
</dbReference>
<dbReference type="Gene3D" id="2.10.70.100">
    <property type="match status" value="1"/>
</dbReference>
<evidence type="ECO:0000259" key="6">
    <source>
        <dbReference type="PROSITE" id="PS50921"/>
    </source>
</evidence>
<dbReference type="PATRIC" id="fig|264251.5.peg.3057"/>
<dbReference type="EMBL" id="JNBQ01000023">
    <property type="protein sequence ID" value="KLN33959.1"/>
    <property type="molecule type" value="Genomic_DNA"/>
</dbReference>
<keyword evidence="5" id="KW-0418">Kinase</keyword>
<dbReference type="Pfam" id="PF03861">
    <property type="entry name" value="ANTAR"/>
    <property type="match status" value="1"/>
</dbReference>
<dbReference type="InterPro" id="IPR000014">
    <property type="entry name" value="PAS"/>
</dbReference>
<dbReference type="InterPro" id="IPR035965">
    <property type="entry name" value="PAS-like_dom_sf"/>
</dbReference>
<reference evidence="7 8" key="1">
    <citation type="submission" date="2014-05" db="EMBL/GenBank/DDBJ databases">
        <title>Cellulosimicrobium funkei U11 genome.</title>
        <authorList>
            <person name="Hu C."/>
            <person name="Gong Y."/>
            <person name="Wan W."/>
            <person name="Jiang M."/>
        </authorList>
    </citation>
    <scope>NUCLEOTIDE SEQUENCE [LARGE SCALE GENOMIC DNA]</scope>
    <source>
        <strain evidence="7 8">U11</strain>
    </source>
</reference>
<dbReference type="RefSeq" id="WP_052877703.1">
    <property type="nucleotide sequence ID" value="NZ_JNBQ01000023.1"/>
</dbReference>
<dbReference type="PANTHER" id="PTHR43304">
    <property type="entry name" value="PHYTOCHROME-LIKE PROTEIN CPH1"/>
    <property type="match status" value="1"/>
</dbReference>
<dbReference type="SUPFAM" id="SSF55785">
    <property type="entry name" value="PYP-like sensor domain (PAS domain)"/>
    <property type="match status" value="1"/>
</dbReference>
<dbReference type="PANTHER" id="PTHR43304:SF1">
    <property type="entry name" value="PAC DOMAIN-CONTAINING PROTEIN"/>
    <property type="match status" value="1"/>
</dbReference>
<dbReference type="STRING" id="264251.FB00_15010"/>
<dbReference type="InterPro" id="IPR013655">
    <property type="entry name" value="PAS_fold_3"/>
</dbReference>
<dbReference type="SMART" id="SM01012">
    <property type="entry name" value="ANTAR"/>
    <property type="match status" value="1"/>
</dbReference>
<dbReference type="EC" id="2.7.13.3" evidence="2"/>
<gene>
    <name evidence="7" type="ORF">FB00_15010</name>
</gene>
<evidence type="ECO:0000256" key="4">
    <source>
        <dbReference type="ARBA" id="ARBA00022679"/>
    </source>
</evidence>
<evidence type="ECO:0000256" key="3">
    <source>
        <dbReference type="ARBA" id="ARBA00022553"/>
    </source>
</evidence>
<keyword evidence="4" id="KW-0808">Transferase</keyword>
<comment type="catalytic activity">
    <reaction evidence="1">
        <text>ATP + protein L-histidine = ADP + protein N-phospho-L-histidine.</text>
        <dbReference type="EC" id="2.7.13.3"/>
    </reaction>
</comment>
<dbReference type="GO" id="GO:0003723">
    <property type="term" value="F:RNA binding"/>
    <property type="evidence" value="ECO:0007669"/>
    <property type="project" value="InterPro"/>
</dbReference>
<evidence type="ECO:0000313" key="8">
    <source>
        <dbReference type="Proteomes" id="UP000035265"/>
    </source>
</evidence>
<dbReference type="Pfam" id="PF08447">
    <property type="entry name" value="PAS_3"/>
    <property type="match status" value="1"/>
</dbReference>
<protein>
    <recommendedName>
        <fullName evidence="2">histidine kinase</fullName>
        <ecNumber evidence="2">2.7.13.3</ecNumber>
    </recommendedName>
</protein>
<accession>A0A0H2KQ39</accession>
<evidence type="ECO:0000256" key="5">
    <source>
        <dbReference type="ARBA" id="ARBA00022777"/>
    </source>
</evidence>
<keyword evidence="8" id="KW-1185">Reference proteome</keyword>
<evidence type="ECO:0000256" key="2">
    <source>
        <dbReference type="ARBA" id="ARBA00012438"/>
    </source>
</evidence>
<dbReference type="PROSITE" id="PS50921">
    <property type="entry name" value="ANTAR"/>
    <property type="match status" value="1"/>
</dbReference>
<dbReference type="Gene3D" id="1.10.10.10">
    <property type="entry name" value="Winged helix-like DNA-binding domain superfamily/Winged helix DNA-binding domain"/>
    <property type="match status" value="1"/>
</dbReference>
<dbReference type="Proteomes" id="UP000035265">
    <property type="component" value="Unassembled WGS sequence"/>
</dbReference>
<keyword evidence="3" id="KW-0597">Phosphoprotein</keyword>
<proteinExistence type="predicted"/>
<feature type="domain" description="ANTAR" evidence="6">
    <location>
        <begin position="142"/>
        <end position="204"/>
    </location>
</feature>
<dbReference type="InterPro" id="IPR036388">
    <property type="entry name" value="WH-like_DNA-bd_sf"/>
</dbReference>
<comment type="caution">
    <text evidence="7">The sequence shown here is derived from an EMBL/GenBank/DDBJ whole genome shotgun (WGS) entry which is preliminary data.</text>
</comment>
<dbReference type="InterPro" id="IPR005561">
    <property type="entry name" value="ANTAR"/>
</dbReference>